<dbReference type="InterPro" id="IPR001876">
    <property type="entry name" value="Znf_RanBP2"/>
</dbReference>
<dbReference type="GO" id="GO:0008270">
    <property type="term" value="F:zinc ion binding"/>
    <property type="evidence" value="ECO:0007669"/>
    <property type="project" value="UniProtKB-KW"/>
</dbReference>
<reference evidence="6 7" key="1">
    <citation type="submission" date="2020-08" db="EMBL/GenBank/DDBJ databases">
        <title>Genomic Encyclopedia of Type Strains, Phase IV (KMG-IV): sequencing the most valuable type-strain genomes for metagenomic binning, comparative biology and taxonomic classification.</title>
        <authorList>
            <person name="Goeker M."/>
        </authorList>
    </citation>
    <scope>NUCLEOTIDE SEQUENCE [LARGE SCALE GENOMIC DNA]</scope>
    <source>
        <strain evidence="6 7">DSM 29007</strain>
    </source>
</reference>
<evidence type="ECO:0000256" key="2">
    <source>
        <dbReference type="ARBA" id="ARBA00022771"/>
    </source>
</evidence>
<evidence type="ECO:0000259" key="5">
    <source>
        <dbReference type="PROSITE" id="PS50199"/>
    </source>
</evidence>
<evidence type="ECO:0000313" key="6">
    <source>
        <dbReference type="EMBL" id="MBB6072739.1"/>
    </source>
</evidence>
<evidence type="ECO:0000313" key="7">
    <source>
        <dbReference type="Proteomes" id="UP000582837"/>
    </source>
</evidence>
<accession>A0A841H4M5</accession>
<gene>
    <name evidence="6" type="ORF">HNQ61_004402</name>
</gene>
<dbReference type="AlphaFoldDB" id="A0A841H4M5"/>
<keyword evidence="7" id="KW-1185">Reference proteome</keyword>
<keyword evidence="3" id="KW-0862">Zinc</keyword>
<keyword evidence="1" id="KW-0479">Metal-binding</keyword>
<evidence type="ECO:0000256" key="1">
    <source>
        <dbReference type="ARBA" id="ARBA00022723"/>
    </source>
</evidence>
<organism evidence="6 7">
    <name type="scientific">Longimicrobium terrae</name>
    <dbReference type="NCBI Taxonomy" id="1639882"/>
    <lineage>
        <taxon>Bacteria</taxon>
        <taxon>Pseudomonadati</taxon>
        <taxon>Gemmatimonadota</taxon>
        <taxon>Longimicrobiia</taxon>
        <taxon>Longimicrobiales</taxon>
        <taxon>Longimicrobiaceae</taxon>
        <taxon>Longimicrobium</taxon>
    </lineage>
</organism>
<evidence type="ECO:0000256" key="3">
    <source>
        <dbReference type="ARBA" id="ARBA00022833"/>
    </source>
</evidence>
<dbReference type="Proteomes" id="UP000582837">
    <property type="component" value="Unassembled WGS sequence"/>
</dbReference>
<proteinExistence type="predicted"/>
<feature type="region of interest" description="Disordered" evidence="4">
    <location>
        <begin position="102"/>
        <end position="121"/>
    </location>
</feature>
<sequence>MAIREGRWDCPTCGMVGVLGRQMNCPGCATPRPQGVRFYLPDDAAEVTDAAHLARAAAGADWICEHCGASTPATQDRCSGCGAERGGSALQGTHEYGMDDVPRSGQDRGAPPQALMTQPGRRRRWKTPAFLVALVAGVMWCNGSREVEATVAAADWERAVEVQDYRTVREEDWSVPQGGREQRSWRAIRDYRQVLDHYENRTRQVSERVQSGTRTYTCGTRDLGNGHFEDRTCTEPQYTTNYRTESYQEPIYRREPIYDTKHAYEIERWLPNDTVWARGDAARDPSWPAVTLDDKEREGARMEKYVLHFRDKDGKTYDVELPMDRYRRYRPGQAVELRVPRGSGKVEIVEPEQR</sequence>
<dbReference type="RefSeq" id="WP_170038772.1">
    <property type="nucleotide sequence ID" value="NZ_JABDTL010000002.1"/>
</dbReference>
<name>A0A841H4M5_9BACT</name>
<dbReference type="SMART" id="SM00547">
    <property type="entry name" value="ZnF_RBZ"/>
    <property type="match status" value="2"/>
</dbReference>
<dbReference type="PROSITE" id="PS50199">
    <property type="entry name" value="ZF_RANBP2_2"/>
    <property type="match status" value="1"/>
</dbReference>
<keyword evidence="2" id="KW-0863">Zinc-finger</keyword>
<feature type="domain" description="RanBP2-type" evidence="5">
    <location>
        <begin position="57"/>
        <end position="87"/>
    </location>
</feature>
<comment type="caution">
    <text evidence="6">The sequence shown here is derived from an EMBL/GenBank/DDBJ whole genome shotgun (WGS) entry which is preliminary data.</text>
</comment>
<evidence type="ECO:0000256" key="4">
    <source>
        <dbReference type="SAM" id="MobiDB-lite"/>
    </source>
</evidence>
<protein>
    <recommendedName>
        <fullName evidence="5">RanBP2-type domain-containing protein</fullName>
    </recommendedName>
</protein>
<dbReference type="EMBL" id="JACHIA010000017">
    <property type="protein sequence ID" value="MBB6072739.1"/>
    <property type="molecule type" value="Genomic_DNA"/>
</dbReference>